<proteinExistence type="predicted"/>
<sequence>MSSFYHDPTTACRTQSTCQEGDLACNHASEILSIDSDKQQTQLKNDIEKIELPSCEPENNQEPCEVSRRRSTFDEKDKRIQELTAELRVKKRLSAVYREQLLGLMKDVDGHNEHLSLKVKVVRNNLKKLEGRNGNI</sequence>
<evidence type="ECO:0000313" key="2">
    <source>
        <dbReference type="Proteomes" id="UP001055811"/>
    </source>
</evidence>
<evidence type="ECO:0000313" key="1">
    <source>
        <dbReference type="EMBL" id="KAI3738951.1"/>
    </source>
</evidence>
<keyword evidence="2" id="KW-1185">Reference proteome</keyword>
<reference evidence="2" key="1">
    <citation type="journal article" date="2022" name="Mol. Ecol. Resour.">
        <title>The genomes of chicory, endive, great burdock and yacon provide insights into Asteraceae palaeo-polyploidization history and plant inulin production.</title>
        <authorList>
            <person name="Fan W."/>
            <person name="Wang S."/>
            <person name="Wang H."/>
            <person name="Wang A."/>
            <person name="Jiang F."/>
            <person name="Liu H."/>
            <person name="Zhao H."/>
            <person name="Xu D."/>
            <person name="Zhang Y."/>
        </authorList>
    </citation>
    <scope>NUCLEOTIDE SEQUENCE [LARGE SCALE GENOMIC DNA]</scope>
    <source>
        <strain evidence="2">cv. Punajuju</strain>
    </source>
</reference>
<name>A0ACB9CXK4_CICIN</name>
<dbReference type="EMBL" id="CM042013">
    <property type="protein sequence ID" value="KAI3738951.1"/>
    <property type="molecule type" value="Genomic_DNA"/>
</dbReference>
<dbReference type="Proteomes" id="UP001055811">
    <property type="component" value="Linkage Group LG05"/>
</dbReference>
<accession>A0ACB9CXK4</accession>
<reference evidence="1 2" key="2">
    <citation type="journal article" date="2022" name="Mol. Ecol. Resour.">
        <title>The genomes of chicory, endive, great burdock and yacon provide insights into Asteraceae paleo-polyploidization history and plant inulin production.</title>
        <authorList>
            <person name="Fan W."/>
            <person name="Wang S."/>
            <person name="Wang H."/>
            <person name="Wang A."/>
            <person name="Jiang F."/>
            <person name="Liu H."/>
            <person name="Zhao H."/>
            <person name="Xu D."/>
            <person name="Zhang Y."/>
        </authorList>
    </citation>
    <scope>NUCLEOTIDE SEQUENCE [LARGE SCALE GENOMIC DNA]</scope>
    <source>
        <strain evidence="2">cv. Punajuju</strain>
        <tissue evidence="1">Leaves</tissue>
    </source>
</reference>
<comment type="caution">
    <text evidence="1">The sequence shown here is derived from an EMBL/GenBank/DDBJ whole genome shotgun (WGS) entry which is preliminary data.</text>
</comment>
<gene>
    <name evidence="1" type="ORF">L2E82_29251</name>
</gene>
<protein>
    <submittedName>
        <fullName evidence="1">Uncharacterized protein</fullName>
    </submittedName>
</protein>
<organism evidence="1 2">
    <name type="scientific">Cichorium intybus</name>
    <name type="common">Chicory</name>
    <dbReference type="NCBI Taxonomy" id="13427"/>
    <lineage>
        <taxon>Eukaryota</taxon>
        <taxon>Viridiplantae</taxon>
        <taxon>Streptophyta</taxon>
        <taxon>Embryophyta</taxon>
        <taxon>Tracheophyta</taxon>
        <taxon>Spermatophyta</taxon>
        <taxon>Magnoliopsida</taxon>
        <taxon>eudicotyledons</taxon>
        <taxon>Gunneridae</taxon>
        <taxon>Pentapetalae</taxon>
        <taxon>asterids</taxon>
        <taxon>campanulids</taxon>
        <taxon>Asterales</taxon>
        <taxon>Asteraceae</taxon>
        <taxon>Cichorioideae</taxon>
        <taxon>Cichorieae</taxon>
        <taxon>Cichoriinae</taxon>
        <taxon>Cichorium</taxon>
    </lineage>
</organism>